<accession>A0A427XLV0</accession>
<dbReference type="RefSeq" id="XP_028474902.1">
    <property type="nucleotide sequence ID" value="XM_028624734.1"/>
</dbReference>
<dbReference type="EMBL" id="RSCE01000009">
    <property type="protein sequence ID" value="RSH79793.1"/>
    <property type="molecule type" value="Genomic_DNA"/>
</dbReference>
<proteinExistence type="predicted"/>
<evidence type="ECO:0000313" key="2">
    <source>
        <dbReference type="Proteomes" id="UP000279236"/>
    </source>
</evidence>
<gene>
    <name evidence="1" type="ORF">EHS24_009453</name>
</gene>
<name>A0A427XLV0_9TREE</name>
<protein>
    <submittedName>
        <fullName evidence="1">Uncharacterized protein</fullName>
    </submittedName>
</protein>
<organism evidence="1 2">
    <name type="scientific">Apiotrichum porosum</name>
    <dbReference type="NCBI Taxonomy" id="105984"/>
    <lineage>
        <taxon>Eukaryota</taxon>
        <taxon>Fungi</taxon>
        <taxon>Dikarya</taxon>
        <taxon>Basidiomycota</taxon>
        <taxon>Agaricomycotina</taxon>
        <taxon>Tremellomycetes</taxon>
        <taxon>Trichosporonales</taxon>
        <taxon>Trichosporonaceae</taxon>
        <taxon>Apiotrichum</taxon>
    </lineage>
</organism>
<comment type="caution">
    <text evidence="1">The sequence shown here is derived from an EMBL/GenBank/DDBJ whole genome shotgun (WGS) entry which is preliminary data.</text>
</comment>
<dbReference type="AlphaFoldDB" id="A0A427XLV0"/>
<dbReference type="Proteomes" id="UP000279236">
    <property type="component" value="Unassembled WGS sequence"/>
</dbReference>
<evidence type="ECO:0000313" key="1">
    <source>
        <dbReference type="EMBL" id="RSH79793.1"/>
    </source>
</evidence>
<dbReference type="GeneID" id="39593996"/>
<reference evidence="1 2" key="1">
    <citation type="submission" date="2018-11" db="EMBL/GenBank/DDBJ databases">
        <title>Genome sequence of Apiotrichum porosum DSM 27194.</title>
        <authorList>
            <person name="Aliyu H."/>
            <person name="Gorte O."/>
            <person name="Ochsenreither K."/>
        </authorList>
    </citation>
    <scope>NUCLEOTIDE SEQUENCE [LARGE SCALE GENOMIC DNA]</scope>
    <source>
        <strain evidence="1 2">DSM 27194</strain>
    </source>
</reference>
<sequence>MPDDRHSIQSRISAIEDRLHEQGGTIGEIKGDVSSIKGNMGAMNLRLETVAQTADAAAASSAEIRHNLGTALTALTRVQSLIGDPSADDNLTGHAGPATVNLNRAGAAAVNSAANVNRGGGFPDSGATAEEDVIVDPKTPARHTSKVGACTPWAPVFPSSRALPGATIVAAALTVLFVAVTPTTPSSSHRASSAHGLCVQTQMLKPFDFFFLARPAVRAARLGFLAKVDQHETDVQAREDYLELREAALQNRETMVETQATKSTWPCAANNNDVTLSTVHSLTSIITSSFITSSIITSSIVTSSIIPSTHHHVHPCLLDRLPPQLPTPCTPYHMVWADSHVNDADQPERL</sequence>
<keyword evidence="2" id="KW-1185">Reference proteome</keyword>